<feature type="domain" description="Novel STAND NTPase 1" evidence="7">
    <location>
        <begin position="1"/>
        <end position="210"/>
    </location>
</feature>
<evidence type="ECO:0000256" key="3">
    <source>
        <dbReference type="ARBA" id="ARBA00022989"/>
    </source>
</evidence>
<evidence type="ECO:0000259" key="6">
    <source>
        <dbReference type="Pfam" id="PF01094"/>
    </source>
</evidence>
<sequence>MRTDFLGNALSYPNFADLLRKNDTKIRSMNRQELTEVIEKPAHKLGVAFESGLVELILDDIEAKPGNLPLLEFALTELWNQGNSKELTHKIYNKIGQVQGSLARYAEEKYDNFSDEEKEKIRRIFIELVRPGQGTEYTKRIATKEELGDENWSLVKGLADYRLVLTSRNATGEETVELIHEILIKKWKKLKNWIEPDSKFLIWKEQLNARINGGDLLTKNSFKKAEEKLSERKADLNEQQIKFIKKSQQEQLKKRFLWGIIASLMGIFVLGTGIQMYKQSCDVGERIGQDCFRFIITSGDSQLFLGTTNNHLENGVKGFKSAFFCTWYKWGRNANKIEEVIKNFEDAKNTAPFDPIALIYDNNAIALKRGNPYKLAVVVPVDPHAEVARNMLRGVASKQDEFNQQRKDKNLPLLELVIANDKNVAFSKAMRYIFLFPVPCFLFPQPESVPTQYGKCYNNHISQEIARKLVKKEVLGIIGHRSSGSSLAAVEIYNQHKIAMISPTSSSTDLDNEEYEVFFRTVASNKEYAEKFYLYGKEKCLSDQNNKMWVLYDSQDKYSSNLKKEIKLLEDPSKSSKKKLILEEFNDSFSAKESLKDKIINNIKNEGVECVILLPGTTTTRSALLIISEYKELYEKNTNNINIFKKTKFLSGLALHNHEDLKKDGGSFYEELLVIVPTPFIKNESKNELATRWGGNISWRTYSSYQALENFVKGLEEIDRLKIEEKNTSKKKQKLVFDYLKDTSEKK</sequence>
<dbReference type="Pfam" id="PF20703">
    <property type="entry name" value="nSTAND1"/>
    <property type="match status" value="1"/>
</dbReference>
<organism evidence="8 9">
    <name type="scientific">Crocosphaera watsonii WH 8502</name>
    <dbReference type="NCBI Taxonomy" id="423474"/>
    <lineage>
        <taxon>Bacteria</taxon>
        <taxon>Bacillati</taxon>
        <taxon>Cyanobacteriota</taxon>
        <taxon>Cyanophyceae</taxon>
        <taxon>Oscillatoriophycideae</taxon>
        <taxon>Chroococcales</taxon>
        <taxon>Aphanothecaceae</taxon>
        <taxon>Crocosphaera</taxon>
    </lineage>
</organism>
<dbReference type="Gene3D" id="3.40.50.2300">
    <property type="match status" value="1"/>
</dbReference>
<proteinExistence type="predicted"/>
<dbReference type="InterPro" id="IPR051010">
    <property type="entry name" value="BCAA_transport"/>
</dbReference>
<evidence type="ECO:0000256" key="4">
    <source>
        <dbReference type="ARBA" id="ARBA00023136"/>
    </source>
</evidence>
<accession>T2IMF3</accession>
<protein>
    <submittedName>
        <fullName evidence="8">COG2319: FOG: WD40 repeat</fullName>
    </submittedName>
</protein>
<dbReference type="PANTHER" id="PTHR30483">
    <property type="entry name" value="LEUCINE-SPECIFIC-BINDING PROTEIN"/>
    <property type="match status" value="1"/>
</dbReference>
<dbReference type="Pfam" id="PF01094">
    <property type="entry name" value="ANF_receptor"/>
    <property type="match status" value="1"/>
</dbReference>
<gene>
    <name evidence="8" type="ORF">CWATWH8502_557</name>
</gene>
<feature type="transmembrane region" description="Helical" evidence="5">
    <location>
        <begin position="256"/>
        <end position="277"/>
    </location>
</feature>
<evidence type="ECO:0000313" key="9">
    <source>
        <dbReference type="Proteomes" id="UP000018348"/>
    </source>
</evidence>
<dbReference type="EMBL" id="CAQK01000808">
    <property type="protein sequence ID" value="CCQ53350.1"/>
    <property type="molecule type" value="Genomic_DNA"/>
</dbReference>
<dbReference type="AlphaFoldDB" id="T2IMF3"/>
<reference evidence="8 9" key="1">
    <citation type="submission" date="2013-01" db="EMBL/GenBank/DDBJ databases">
        <authorList>
            <person name="Bench S."/>
        </authorList>
    </citation>
    <scope>NUCLEOTIDE SEQUENCE [LARGE SCALE GENOMIC DNA]</scope>
    <source>
        <strain evidence="8 9">WH 8502</strain>
    </source>
</reference>
<dbReference type="InterPro" id="IPR028082">
    <property type="entry name" value="Peripla_BP_I"/>
</dbReference>
<keyword evidence="2 5" id="KW-0812">Transmembrane</keyword>
<keyword evidence="4 5" id="KW-0472">Membrane</keyword>
<comment type="caution">
    <text evidence="8">The sequence shown here is derived from an EMBL/GenBank/DDBJ whole genome shotgun (WGS) entry which is preliminary data.</text>
</comment>
<dbReference type="GO" id="GO:0016020">
    <property type="term" value="C:membrane"/>
    <property type="evidence" value="ECO:0007669"/>
    <property type="project" value="UniProtKB-SubCell"/>
</dbReference>
<evidence type="ECO:0000256" key="2">
    <source>
        <dbReference type="ARBA" id="ARBA00022692"/>
    </source>
</evidence>
<dbReference type="InterPro" id="IPR001828">
    <property type="entry name" value="ANF_lig-bd_rcpt"/>
</dbReference>
<dbReference type="Proteomes" id="UP000018348">
    <property type="component" value="Unassembled WGS sequence"/>
</dbReference>
<name>T2IMF3_CROWT</name>
<evidence type="ECO:0000313" key="8">
    <source>
        <dbReference type="EMBL" id="CCQ53350.1"/>
    </source>
</evidence>
<dbReference type="CDD" id="cd06268">
    <property type="entry name" value="PBP1_ABC_transporter_LIVBP-like"/>
    <property type="match status" value="1"/>
</dbReference>
<keyword evidence="3 5" id="KW-1133">Transmembrane helix</keyword>
<dbReference type="SUPFAM" id="SSF53822">
    <property type="entry name" value="Periplasmic binding protein-like I"/>
    <property type="match status" value="1"/>
</dbReference>
<evidence type="ECO:0000256" key="1">
    <source>
        <dbReference type="ARBA" id="ARBA00004370"/>
    </source>
</evidence>
<reference evidence="8 9" key="2">
    <citation type="submission" date="2013-09" db="EMBL/GenBank/DDBJ databases">
        <title>Whole genome comparison of six Crocosphaera watsonii strains with differing phenotypes.</title>
        <authorList>
            <person name="Bench S.R."/>
            <person name="Heller P."/>
            <person name="Frank I."/>
            <person name="Arciniega M."/>
            <person name="Shilova I.N."/>
            <person name="Zehr J.P."/>
        </authorList>
    </citation>
    <scope>NUCLEOTIDE SEQUENCE [LARGE SCALE GENOMIC DNA]</scope>
    <source>
        <strain evidence="8 9">WH 8502</strain>
    </source>
</reference>
<evidence type="ECO:0000256" key="5">
    <source>
        <dbReference type="SAM" id="Phobius"/>
    </source>
</evidence>
<dbReference type="PANTHER" id="PTHR30483:SF6">
    <property type="entry name" value="PERIPLASMIC BINDING PROTEIN OF ABC TRANSPORTER FOR NATURAL AMINO ACIDS"/>
    <property type="match status" value="1"/>
</dbReference>
<evidence type="ECO:0000259" key="7">
    <source>
        <dbReference type="Pfam" id="PF20703"/>
    </source>
</evidence>
<comment type="subcellular location">
    <subcellularLocation>
        <location evidence="1">Membrane</location>
    </subcellularLocation>
</comment>
<feature type="domain" description="Receptor ligand binding region" evidence="6">
    <location>
        <begin position="456"/>
        <end position="527"/>
    </location>
</feature>
<dbReference type="InterPro" id="IPR049052">
    <property type="entry name" value="nSTAND1"/>
</dbReference>